<accession>A0ABT2UFT5</accession>
<comment type="caution">
    <text evidence="2">The sequence shown here is derived from an EMBL/GenBank/DDBJ whole genome shotgun (WGS) entry which is preliminary data.</text>
</comment>
<keyword evidence="3" id="KW-1185">Reference proteome</keyword>
<dbReference type="Pfam" id="PF00797">
    <property type="entry name" value="Acetyltransf_2"/>
    <property type="match status" value="1"/>
</dbReference>
<evidence type="ECO:0000313" key="2">
    <source>
        <dbReference type="EMBL" id="MCU6792762.1"/>
    </source>
</evidence>
<evidence type="ECO:0000313" key="3">
    <source>
        <dbReference type="Proteomes" id="UP001652445"/>
    </source>
</evidence>
<dbReference type="SUPFAM" id="SSF54001">
    <property type="entry name" value="Cysteine proteinases"/>
    <property type="match status" value="1"/>
</dbReference>
<dbReference type="Gene3D" id="2.40.128.150">
    <property type="entry name" value="Cysteine proteinases"/>
    <property type="match status" value="1"/>
</dbReference>
<dbReference type="InterPro" id="IPR001447">
    <property type="entry name" value="Arylamine_N-AcTrfase"/>
</dbReference>
<dbReference type="InterPro" id="IPR038765">
    <property type="entry name" value="Papain-like_cys_pep_sf"/>
</dbReference>
<comment type="similarity">
    <text evidence="1">Belongs to the arylamine N-acetyltransferase family.</text>
</comment>
<dbReference type="EMBL" id="JAOQIO010000034">
    <property type="protein sequence ID" value="MCU6792762.1"/>
    <property type="molecule type" value="Genomic_DNA"/>
</dbReference>
<dbReference type="Proteomes" id="UP001652445">
    <property type="component" value="Unassembled WGS sequence"/>
</dbReference>
<dbReference type="PANTHER" id="PTHR11786:SF0">
    <property type="entry name" value="ARYLAMINE N-ACETYLTRANSFERASE 4-RELATED"/>
    <property type="match status" value="1"/>
</dbReference>
<proteinExistence type="inferred from homology"/>
<name>A0ABT2UFT5_9BACL</name>
<organism evidence="2 3">
    <name type="scientific">Paenibacillus baimaensis</name>
    <dbReference type="NCBI Taxonomy" id="2982185"/>
    <lineage>
        <taxon>Bacteria</taxon>
        <taxon>Bacillati</taxon>
        <taxon>Bacillota</taxon>
        <taxon>Bacilli</taxon>
        <taxon>Bacillales</taxon>
        <taxon>Paenibacillaceae</taxon>
        <taxon>Paenibacillus</taxon>
    </lineage>
</organism>
<sequence length="292" mass="33516">MYTMTKEEVKAYLRRIGISEVQPPTKEYLFSLHQAHVRTLTWQTVDIFARKPASIGFEQSVQLVLHGRSGYCFHLNGAFSALLHSLGYHVNLHRAGVQPLGAEPRVNSFHLGLSVNFRDDLYAEERWIIDVGLGDMPYEPIPLRHGLYDQGPLSYKVTASSVVTNGWRLEHDPNASFVGVDIDAEVLEGLEEFIPKHDFYSRSPESIWFHIFLIRQRDADESNELRGCVWSKHDKNGLTKIEVESKSRWFDILGDVFGEHLVNYSRLERDDLWKRVEAAHLEWKAAKLATGK</sequence>
<reference evidence="2 3" key="1">
    <citation type="submission" date="2022-09" db="EMBL/GenBank/DDBJ databases">
        <authorList>
            <person name="Han X.L."/>
            <person name="Wang Q."/>
            <person name="Lu T."/>
        </authorList>
    </citation>
    <scope>NUCLEOTIDE SEQUENCE [LARGE SCALE GENOMIC DNA]</scope>
    <source>
        <strain evidence="2 3">WQ 127069</strain>
    </source>
</reference>
<dbReference type="RefSeq" id="WP_262684131.1">
    <property type="nucleotide sequence ID" value="NZ_JAOQIO010000034.1"/>
</dbReference>
<gene>
    <name evidence="2" type="ORF">OB236_11585</name>
</gene>
<protein>
    <submittedName>
        <fullName evidence="2">Arylamine N-acetyltransferase</fullName>
    </submittedName>
</protein>
<dbReference type="PANTHER" id="PTHR11786">
    <property type="entry name" value="N-HYDROXYARYLAMINE O-ACETYLTRANSFERASE"/>
    <property type="match status" value="1"/>
</dbReference>
<dbReference type="Gene3D" id="3.30.2140.10">
    <property type="entry name" value="Arylamine N-acetyltransferase"/>
    <property type="match status" value="1"/>
</dbReference>
<evidence type="ECO:0000256" key="1">
    <source>
        <dbReference type="ARBA" id="ARBA00006547"/>
    </source>
</evidence>